<evidence type="ECO:0000256" key="2">
    <source>
        <dbReference type="SAM" id="Phobius"/>
    </source>
</evidence>
<dbReference type="AlphaFoldDB" id="A0A8J2T341"/>
<name>A0A8J2T341_9STRA</name>
<evidence type="ECO:0000313" key="3">
    <source>
        <dbReference type="EMBL" id="CAH0380080.1"/>
    </source>
</evidence>
<reference evidence="3" key="1">
    <citation type="submission" date="2021-11" db="EMBL/GenBank/DDBJ databases">
        <authorList>
            <consortium name="Genoscope - CEA"/>
            <person name="William W."/>
        </authorList>
    </citation>
    <scope>NUCLEOTIDE SEQUENCE</scope>
</reference>
<evidence type="ECO:0000313" key="4">
    <source>
        <dbReference type="Proteomes" id="UP000789595"/>
    </source>
</evidence>
<dbReference type="PROSITE" id="PS51318">
    <property type="entry name" value="TAT"/>
    <property type="match status" value="1"/>
</dbReference>
<feature type="region of interest" description="Disordered" evidence="1">
    <location>
        <begin position="132"/>
        <end position="156"/>
    </location>
</feature>
<organism evidence="3 4">
    <name type="scientific">Pelagomonas calceolata</name>
    <dbReference type="NCBI Taxonomy" id="35677"/>
    <lineage>
        <taxon>Eukaryota</taxon>
        <taxon>Sar</taxon>
        <taxon>Stramenopiles</taxon>
        <taxon>Ochrophyta</taxon>
        <taxon>Pelagophyceae</taxon>
        <taxon>Pelagomonadales</taxon>
        <taxon>Pelagomonadaceae</taxon>
        <taxon>Pelagomonas</taxon>
    </lineage>
</organism>
<comment type="caution">
    <text evidence="3">The sequence shown here is derived from an EMBL/GenBank/DDBJ whole genome shotgun (WGS) entry which is preliminary data.</text>
</comment>
<feature type="transmembrane region" description="Helical" evidence="2">
    <location>
        <begin position="76"/>
        <end position="94"/>
    </location>
</feature>
<dbReference type="InterPro" id="IPR006311">
    <property type="entry name" value="TAT_signal"/>
</dbReference>
<gene>
    <name evidence="3" type="ORF">PECAL_6P17180</name>
</gene>
<dbReference type="EMBL" id="CAKKNE010000006">
    <property type="protein sequence ID" value="CAH0380080.1"/>
    <property type="molecule type" value="Genomic_DNA"/>
</dbReference>
<keyword evidence="2" id="KW-0472">Membrane</keyword>
<keyword evidence="4" id="KW-1185">Reference proteome</keyword>
<accession>A0A8J2T341</accession>
<dbReference type="Proteomes" id="UP000789595">
    <property type="component" value="Unassembled WGS sequence"/>
</dbReference>
<protein>
    <submittedName>
        <fullName evidence="3">Uncharacterized protein</fullName>
    </submittedName>
</protein>
<proteinExistence type="predicted"/>
<keyword evidence="2" id="KW-0812">Transmembrane</keyword>
<evidence type="ECO:0000256" key="1">
    <source>
        <dbReference type="SAM" id="MobiDB-lite"/>
    </source>
</evidence>
<keyword evidence="2" id="KW-1133">Transmembrane helix</keyword>
<sequence length="156" mass="16700">MSSFALPRRATLTRRPLVAAVAAAALCLALVAVAATHDEASVAKRPALARQQSGPFGDVSRTIWASDKYRGDLGRSLFLTIFGPGVIIAVLVGARCRDPPRRRRKNVPVAHARYDGEAEAVVADASDDDELDLLPAARPVHRNPFGSPGRPQSREV</sequence>